<feature type="region of interest" description="Disordered" evidence="1">
    <location>
        <begin position="92"/>
        <end position="121"/>
    </location>
</feature>
<evidence type="ECO:0000313" key="3">
    <source>
        <dbReference type="Proteomes" id="UP000255234"/>
    </source>
</evidence>
<dbReference type="EMBL" id="UGPP01000001">
    <property type="protein sequence ID" value="STY71302.1"/>
    <property type="molecule type" value="Genomic_DNA"/>
</dbReference>
<gene>
    <name evidence="2" type="ORF">NCTC10571_01458</name>
</gene>
<reference evidence="2 3" key="1">
    <citation type="submission" date="2018-06" db="EMBL/GenBank/DDBJ databases">
        <authorList>
            <consortium name="Pathogen Informatics"/>
            <person name="Doyle S."/>
        </authorList>
    </citation>
    <scope>NUCLEOTIDE SEQUENCE [LARGE SCALE GENOMIC DNA]</scope>
    <source>
        <strain evidence="2 3">NCTC10571</strain>
    </source>
</reference>
<feature type="compositionally biased region" description="Polar residues" evidence="1">
    <location>
        <begin position="100"/>
        <end position="114"/>
    </location>
</feature>
<accession>A0A378NSE7</accession>
<evidence type="ECO:0000256" key="1">
    <source>
        <dbReference type="SAM" id="MobiDB-lite"/>
    </source>
</evidence>
<organism evidence="2 3">
    <name type="scientific">Megamonas hypermegale</name>
    <dbReference type="NCBI Taxonomy" id="158847"/>
    <lineage>
        <taxon>Bacteria</taxon>
        <taxon>Bacillati</taxon>
        <taxon>Bacillota</taxon>
        <taxon>Negativicutes</taxon>
        <taxon>Selenomonadales</taxon>
        <taxon>Selenomonadaceae</taxon>
        <taxon>Megamonas</taxon>
    </lineage>
</organism>
<proteinExistence type="predicted"/>
<dbReference type="RefSeq" id="WP_115151660.1">
    <property type="nucleotide sequence ID" value="NZ_UGPP01000001.1"/>
</dbReference>
<dbReference type="AlphaFoldDB" id="A0A378NSE7"/>
<sequence>MTIKQNLLNKLIQPTTRIVDSLTTIGLVKAADTHNKICTVIYKNKNGILQKKENVTVRFLDSGLDYFPIVGDYVVLQLEGDICTIISKYTANDSSKESAKQQISQDIYSDSTGANPGGTIY</sequence>
<protein>
    <submittedName>
        <fullName evidence="2">Uncharacterized protein</fullName>
    </submittedName>
</protein>
<dbReference type="Proteomes" id="UP000255234">
    <property type="component" value="Unassembled WGS sequence"/>
</dbReference>
<name>A0A378NSE7_9FIRM</name>
<evidence type="ECO:0000313" key="2">
    <source>
        <dbReference type="EMBL" id="STY71302.1"/>
    </source>
</evidence>